<comment type="caution">
    <text evidence="1">The sequence shown here is derived from an EMBL/GenBank/DDBJ whole genome shotgun (WGS) entry which is preliminary data.</text>
</comment>
<reference evidence="1 2" key="1">
    <citation type="submission" date="2015-07" db="EMBL/GenBank/DDBJ databases">
        <title>Draft genome sequence of the Amantichitinum ursilacus IGB-41, a new chitin-degrading bacterium.</title>
        <authorList>
            <person name="Kirstahler P."/>
            <person name="Guenther M."/>
            <person name="Grumaz C."/>
            <person name="Rupp S."/>
            <person name="Zibek S."/>
            <person name="Sohn K."/>
        </authorList>
    </citation>
    <scope>NUCLEOTIDE SEQUENCE [LARGE SCALE GENOMIC DNA]</scope>
    <source>
        <strain evidence="1 2">IGB-41</strain>
    </source>
</reference>
<evidence type="ECO:0000313" key="2">
    <source>
        <dbReference type="Proteomes" id="UP000037939"/>
    </source>
</evidence>
<dbReference type="OrthoDB" id="9773411at2"/>
<organism evidence="1 2">
    <name type="scientific">Amantichitinum ursilacus</name>
    <dbReference type="NCBI Taxonomy" id="857265"/>
    <lineage>
        <taxon>Bacteria</taxon>
        <taxon>Pseudomonadati</taxon>
        <taxon>Pseudomonadota</taxon>
        <taxon>Betaproteobacteria</taxon>
        <taxon>Neisseriales</taxon>
        <taxon>Chitinibacteraceae</taxon>
        <taxon>Amantichitinum</taxon>
    </lineage>
</organism>
<dbReference type="Proteomes" id="UP000037939">
    <property type="component" value="Unassembled WGS sequence"/>
</dbReference>
<evidence type="ECO:0000313" key="1">
    <source>
        <dbReference type="EMBL" id="KPC51957.1"/>
    </source>
</evidence>
<dbReference type="PANTHER" id="PTHR39431:SF1">
    <property type="entry name" value="FRPA_C-RELATED PROTEIN"/>
    <property type="match status" value="1"/>
</dbReference>
<accession>A0A0N0GMP2</accession>
<dbReference type="RefSeq" id="WP_053938610.1">
    <property type="nucleotide sequence ID" value="NZ_LAQT01000011.1"/>
</dbReference>
<name>A0A0N0GMP2_9NEIS</name>
<dbReference type="STRING" id="857265.WG78_14860"/>
<dbReference type="EMBL" id="LAQT01000011">
    <property type="protein sequence ID" value="KPC51957.1"/>
    <property type="molecule type" value="Genomic_DNA"/>
</dbReference>
<gene>
    <name evidence="1" type="ORF">WG78_14860</name>
</gene>
<protein>
    <recommendedName>
        <fullName evidence="3">VCBS repeat-containing protein</fullName>
    </recommendedName>
</protein>
<keyword evidence="2" id="KW-1185">Reference proteome</keyword>
<dbReference type="PANTHER" id="PTHR39431">
    <property type="entry name" value="FRPA/C-RELATED PROTEIN"/>
    <property type="match status" value="1"/>
</dbReference>
<sequence>MRISQSQVDMSSAHSQSASQFSSASYHSDSMLLTRAALNMEQDTRHIQISEAARKTAEAKALAQSTQDSTGDPKLDLLKSILEHILGHKINFIKAGTGDGSGDAASATGTADASAGGSASFAASASVTTSESESTDFAAQGTVVTADGQQINFSAELSMTSKHSSTVSIGISQGNNNARLHDPLVINFNGSAAQLSDQRFGFDLLGTGQTNEVNLLKSGSGFLALDANNNGKIDNGKELFGTQSGDGFGDLAKYDSDGNGWIDEGDPVYAKLKVWLKDDSGQDRTLTLADAGIGAIYLGHATTAFDLKDSQNGLAGRIQSTGVYLNQNGSVGTIQHVDLSI</sequence>
<proteinExistence type="predicted"/>
<dbReference type="PATRIC" id="fig|857265.3.peg.3056"/>
<dbReference type="AlphaFoldDB" id="A0A0N0GMP2"/>
<evidence type="ECO:0008006" key="3">
    <source>
        <dbReference type="Google" id="ProtNLM"/>
    </source>
</evidence>